<accession>A0A1H0DDR0</accession>
<dbReference type="InterPro" id="IPR054189">
    <property type="entry name" value="DUF6894"/>
</dbReference>
<dbReference type="EMBL" id="FNIT01000001">
    <property type="protein sequence ID" value="SDN68262.1"/>
    <property type="molecule type" value="Genomic_DNA"/>
</dbReference>
<dbReference type="Pfam" id="PF21834">
    <property type="entry name" value="DUF6894"/>
    <property type="match status" value="1"/>
</dbReference>
<dbReference type="AlphaFoldDB" id="A0A1H0DDR0"/>
<dbReference type="OrthoDB" id="7909120at2"/>
<organism evidence="2 3">
    <name type="scientific">Aureimonas jatrophae</name>
    <dbReference type="NCBI Taxonomy" id="1166073"/>
    <lineage>
        <taxon>Bacteria</taxon>
        <taxon>Pseudomonadati</taxon>
        <taxon>Pseudomonadota</taxon>
        <taxon>Alphaproteobacteria</taxon>
        <taxon>Hyphomicrobiales</taxon>
        <taxon>Aurantimonadaceae</taxon>
        <taxon>Aureimonas</taxon>
    </lineage>
</organism>
<sequence>MRCYLHILDGGDIIRDPTGAEFVSLEAVMTEAIQSVRDLLAEAVRKGEPLDGRIMLVEDETGHILFRLPFRDGIVW</sequence>
<dbReference type="RefSeq" id="WP_090668880.1">
    <property type="nucleotide sequence ID" value="NZ_FNIT01000001.1"/>
</dbReference>
<feature type="domain" description="DUF6894" evidence="1">
    <location>
        <begin position="2"/>
        <end position="70"/>
    </location>
</feature>
<dbReference type="Proteomes" id="UP000198793">
    <property type="component" value="Unassembled WGS sequence"/>
</dbReference>
<proteinExistence type="predicted"/>
<evidence type="ECO:0000313" key="2">
    <source>
        <dbReference type="EMBL" id="SDN68262.1"/>
    </source>
</evidence>
<evidence type="ECO:0000259" key="1">
    <source>
        <dbReference type="Pfam" id="PF21834"/>
    </source>
</evidence>
<evidence type="ECO:0000313" key="3">
    <source>
        <dbReference type="Proteomes" id="UP000198793"/>
    </source>
</evidence>
<protein>
    <recommendedName>
        <fullName evidence="1">DUF6894 domain-containing protein</fullName>
    </recommendedName>
</protein>
<reference evidence="2 3" key="1">
    <citation type="submission" date="2016-10" db="EMBL/GenBank/DDBJ databases">
        <authorList>
            <person name="de Groot N.N."/>
        </authorList>
    </citation>
    <scope>NUCLEOTIDE SEQUENCE [LARGE SCALE GENOMIC DNA]</scope>
    <source>
        <strain evidence="3">L7-484,KACC 16230,DSM 25025</strain>
    </source>
</reference>
<keyword evidence="3" id="KW-1185">Reference proteome</keyword>
<name>A0A1H0DDR0_9HYPH</name>
<gene>
    <name evidence="2" type="ORF">SAMN05192530_101728</name>
</gene>